<dbReference type="Gene3D" id="3.40.50.850">
    <property type="entry name" value="Isochorismatase-like"/>
    <property type="match status" value="1"/>
</dbReference>
<feature type="region of interest" description="Disordered" evidence="11">
    <location>
        <begin position="1006"/>
        <end position="1027"/>
    </location>
</feature>
<dbReference type="GO" id="GO:0016020">
    <property type="term" value="C:membrane"/>
    <property type="evidence" value="ECO:0007669"/>
    <property type="project" value="UniProtKB-SubCell"/>
</dbReference>
<feature type="region of interest" description="Disordered" evidence="11">
    <location>
        <begin position="1143"/>
        <end position="1165"/>
    </location>
</feature>
<feature type="compositionally biased region" description="Low complexity" evidence="11">
    <location>
        <begin position="882"/>
        <end position="892"/>
    </location>
</feature>
<dbReference type="GO" id="GO:0004674">
    <property type="term" value="F:protein serine/threonine kinase activity"/>
    <property type="evidence" value="ECO:0007669"/>
    <property type="project" value="UniProtKB-KW"/>
</dbReference>
<feature type="region of interest" description="Disordered" evidence="11">
    <location>
        <begin position="1074"/>
        <end position="1096"/>
    </location>
</feature>
<evidence type="ECO:0000256" key="10">
    <source>
        <dbReference type="ARBA" id="ARBA00048679"/>
    </source>
</evidence>
<dbReference type="PROSITE" id="PS50011">
    <property type="entry name" value="PROTEIN_KINASE_DOM"/>
    <property type="match status" value="1"/>
</dbReference>
<evidence type="ECO:0000256" key="5">
    <source>
        <dbReference type="ARBA" id="ARBA00022679"/>
    </source>
</evidence>
<dbReference type="InterPro" id="IPR036380">
    <property type="entry name" value="Isochorismatase-like_sf"/>
</dbReference>
<keyword evidence="6" id="KW-0547">Nucleotide-binding</keyword>
<keyword evidence="4" id="KW-0723">Serine/threonine-protein kinase</keyword>
<feature type="compositionally biased region" description="Low complexity" evidence="11">
    <location>
        <begin position="1155"/>
        <end position="1164"/>
    </location>
</feature>
<evidence type="ECO:0000256" key="7">
    <source>
        <dbReference type="ARBA" id="ARBA00022777"/>
    </source>
</evidence>
<dbReference type="Gene3D" id="1.10.510.10">
    <property type="entry name" value="Transferase(Phosphotransferase) domain 1"/>
    <property type="match status" value="2"/>
</dbReference>
<accession>A0A7R8W6S1</accession>
<evidence type="ECO:0000313" key="13">
    <source>
        <dbReference type="EMBL" id="CAD7226015.1"/>
    </source>
</evidence>
<evidence type="ECO:0000256" key="2">
    <source>
        <dbReference type="ARBA" id="ARBA00010886"/>
    </source>
</evidence>
<name>A0A7R8W6S1_9CRUS</name>
<dbReference type="OrthoDB" id="167809at2759"/>
<organism evidence="13">
    <name type="scientific">Cyprideis torosa</name>
    <dbReference type="NCBI Taxonomy" id="163714"/>
    <lineage>
        <taxon>Eukaryota</taxon>
        <taxon>Metazoa</taxon>
        <taxon>Ecdysozoa</taxon>
        <taxon>Arthropoda</taxon>
        <taxon>Crustacea</taxon>
        <taxon>Oligostraca</taxon>
        <taxon>Ostracoda</taxon>
        <taxon>Podocopa</taxon>
        <taxon>Podocopida</taxon>
        <taxon>Cytherocopina</taxon>
        <taxon>Cytheroidea</taxon>
        <taxon>Cytherideidae</taxon>
        <taxon>Cyprideis</taxon>
    </lineage>
</organism>
<evidence type="ECO:0000256" key="9">
    <source>
        <dbReference type="ARBA" id="ARBA00047899"/>
    </source>
</evidence>
<dbReference type="InterPro" id="IPR051131">
    <property type="entry name" value="NEK_Ser/Thr_kinase_NIMA"/>
</dbReference>
<dbReference type="CDD" id="cd00431">
    <property type="entry name" value="cysteine_hydrolases"/>
    <property type="match status" value="1"/>
</dbReference>
<reference evidence="13" key="1">
    <citation type="submission" date="2020-11" db="EMBL/GenBank/DDBJ databases">
        <authorList>
            <person name="Tran Van P."/>
        </authorList>
    </citation>
    <scope>NUCLEOTIDE SEQUENCE</scope>
</reference>
<feature type="compositionally biased region" description="Polar residues" evidence="11">
    <location>
        <begin position="1363"/>
        <end position="1372"/>
    </location>
</feature>
<dbReference type="EMBL" id="OB660721">
    <property type="protein sequence ID" value="CAD7226015.1"/>
    <property type="molecule type" value="Genomic_DNA"/>
</dbReference>
<feature type="domain" description="Protein kinase" evidence="12">
    <location>
        <begin position="179"/>
        <end position="855"/>
    </location>
</feature>
<dbReference type="InterPro" id="IPR008271">
    <property type="entry name" value="Ser/Thr_kinase_AS"/>
</dbReference>
<comment type="catalytic activity">
    <reaction evidence="10">
        <text>L-seryl-[protein] + ATP = O-phospho-L-seryl-[protein] + ADP + H(+)</text>
        <dbReference type="Rhea" id="RHEA:17989"/>
        <dbReference type="Rhea" id="RHEA-COMP:9863"/>
        <dbReference type="Rhea" id="RHEA-COMP:11604"/>
        <dbReference type="ChEBI" id="CHEBI:15378"/>
        <dbReference type="ChEBI" id="CHEBI:29999"/>
        <dbReference type="ChEBI" id="CHEBI:30616"/>
        <dbReference type="ChEBI" id="CHEBI:83421"/>
        <dbReference type="ChEBI" id="CHEBI:456216"/>
        <dbReference type="EC" id="2.7.11.1"/>
    </reaction>
</comment>
<gene>
    <name evidence="13" type="ORF">CTOB1V02_LOCUS3941</name>
</gene>
<feature type="region of interest" description="Disordered" evidence="11">
    <location>
        <begin position="1237"/>
        <end position="1372"/>
    </location>
</feature>
<comment type="similarity">
    <text evidence="1">Belongs to the isochorismatase family.</text>
</comment>
<dbReference type="GO" id="GO:0005524">
    <property type="term" value="F:ATP binding"/>
    <property type="evidence" value="ECO:0007669"/>
    <property type="project" value="UniProtKB-KW"/>
</dbReference>
<dbReference type="SMART" id="SM00220">
    <property type="entry name" value="S_TKc"/>
    <property type="match status" value="1"/>
</dbReference>
<sequence length="1372" mass="152316">MVTPKKLALLVVDVQNHFRDVVKPVVGTIQELVRAFRAKGLPVVFTQHHDDGESHSRMLEEWWATSIVRGSHAWQLLPQMVELLTPTDIRITEKSRYDSFFMTSLEERLLDAGVDTVVVTGCITHMCCETTARGAFVRDFRVIFVSDANADISEQHQKATLRNLSSAFAYTRLLKSEDFQVLEELHRGNFGRVVVARTVRDQQLRVLKEITFDPQRLRDEDPSPRGLRELVLLMALRHPHLVELQGYFLGRGSLTMVLPFYEGGDLYTRIRERKRRGLLIPEITIRRWTAEIVSALKVTKIVLGLKMKVRSTNAFGERKSTADDSQNTFWMRVLAGVNLSGLGRLTNPNSCLVRKLIWIAVLVVCFITMLVQCYDRLVVFMGAPTMTNIQLHSNASMLFPSFTVCPVVGKADTESRTMFNETAVGVQYLRVFGVEANLSSKDSVLTSVGQLVEAAGGIDKVWGSVTYDIKSQVNQCFLGRNTYCEDVGELTSISTAWGSCLTFPSSTSLSQQGFARGLYLRMNPDFPDHKILFHLPGDLPVIKLDWYKMLKGTDTHAALSIKEYNRFPTSEIPCMMDSNQTYSQCMNACFERNITQVTGCRLAYMQELSHIPWCNTSESFLLTETLVRKVLEGGDDGVGAWDENRCPCNRPCHQLILETYVTLYPRYDLYGVTRAAYMDNLYEEMVEVRSFTTIAFLCEIGGSLSLLLGASILTYLHECRVLHRDLKTKNIFLAKGDSVRVGDFGIAKLLEDNFDGTKTIVGTPYYMCPEMFCSSGYTDACDIWSLGCCIFEMAALKPPFLGSSLNHVILNIIKAQIPPLPSGFSPSLTRLVHTLLQIEPSNRPTAEQLSFVPYIATARITSSSAERLSEIHRPDLSLSQNGRRSPSSPLLPRGGGPVSETDSSVVTGDVDNERPLSCQSQRTDVDVIVENGRSGRAHSGRSQAPDLLSSSSSTSPRSDASQPSVRFAADGSTGTALSPRSEISRDEIVNENKLLMDRGMSPYNEDSAFASDLSSSRHDSGSRPALEGRNLDTSIELGAFVEHGTHQVLVHEEGDRDSPRGDFDRQMTERRTFLVKRSAESTPVHSPPPPTSPERLPIVVLPPGVITRHVLESGTIKYEINRGDYTIECFIREVADEVEEAAEEWDSSKGILDTPSSSRPSSSRVLKWNQKSYAPAPPLLENTFYDSSLDDSYRKPPPSSNVREPAMTTSAMSMEQLQEEILQLEAEIFRDETAKSINKELSRGKSTALSPGESPMGSTTSLRPSRIPRPPSYTGTSQEDTVDAKKTASASSHHSREAVSSLPSNKAPPSRRPPRGRAVAPATKRQTAPPLLQSGNSKRVPPRRPPPSKPPRKLLSHSERGSSDSGVSVTRF</sequence>
<evidence type="ECO:0000256" key="1">
    <source>
        <dbReference type="ARBA" id="ARBA00006336"/>
    </source>
</evidence>
<dbReference type="SUPFAM" id="SSF56112">
    <property type="entry name" value="Protein kinase-like (PK-like)"/>
    <property type="match status" value="2"/>
</dbReference>
<evidence type="ECO:0000259" key="12">
    <source>
        <dbReference type="PROSITE" id="PS50011"/>
    </source>
</evidence>
<evidence type="ECO:0000256" key="11">
    <source>
        <dbReference type="SAM" id="MobiDB-lite"/>
    </source>
</evidence>
<dbReference type="EC" id="2.7.11.1" evidence="3"/>
<keyword evidence="5" id="KW-0808">Transferase</keyword>
<dbReference type="InterPro" id="IPR000868">
    <property type="entry name" value="Isochorismatase-like_dom"/>
</dbReference>
<dbReference type="GO" id="GO:0005272">
    <property type="term" value="F:sodium channel activity"/>
    <property type="evidence" value="ECO:0007669"/>
    <property type="project" value="UniProtKB-KW"/>
</dbReference>
<protein>
    <recommendedName>
        <fullName evidence="3">non-specific serine/threonine protein kinase</fullName>
        <ecNumber evidence="3">2.7.11.1</ecNumber>
    </recommendedName>
</protein>
<comment type="catalytic activity">
    <reaction evidence="9">
        <text>L-threonyl-[protein] + ATP = O-phospho-L-threonyl-[protein] + ADP + H(+)</text>
        <dbReference type="Rhea" id="RHEA:46608"/>
        <dbReference type="Rhea" id="RHEA-COMP:11060"/>
        <dbReference type="Rhea" id="RHEA-COMP:11605"/>
        <dbReference type="ChEBI" id="CHEBI:15378"/>
        <dbReference type="ChEBI" id="CHEBI:30013"/>
        <dbReference type="ChEBI" id="CHEBI:30616"/>
        <dbReference type="ChEBI" id="CHEBI:61977"/>
        <dbReference type="ChEBI" id="CHEBI:456216"/>
        <dbReference type="EC" id="2.7.11.1"/>
    </reaction>
</comment>
<dbReference type="InterPro" id="IPR000719">
    <property type="entry name" value="Prot_kinase_dom"/>
</dbReference>
<proteinExistence type="inferred from homology"/>
<dbReference type="InterPro" id="IPR011009">
    <property type="entry name" value="Kinase-like_dom_sf"/>
</dbReference>
<evidence type="ECO:0000256" key="3">
    <source>
        <dbReference type="ARBA" id="ARBA00012513"/>
    </source>
</evidence>
<dbReference type="PANTHER" id="PTHR44899:SF3">
    <property type="entry name" value="SERINE_THREONINE-PROTEIN KINASE NEK1"/>
    <property type="match status" value="1"/>
</dbReference>
<keyword evidence="8" id="KW-0067">ATP-binding</keyword>
<evidence type="ECO:0000256" key="4">
    <source>
        <dbReference type="ARBA" id="ARBA00022527"/>
    </source>
</evidence>
<dbReference type="PROSITE" id="PS00108">
    <property type="entry name" value="PROTEIN_KINASE_ST"/>
    <property type="match status" value="1"/>
</dbReference>
<keyword evidence="7" id="KW-0418">Kinase</keyword>
<dbReference type="PANTHER" id="PTHR44899">
    <property type="entry name" value="CAMK FAMILY PROTEIN KINASE"/>
    <property type="match status" value="1"/>
</dbReference>
<feature type="compositionally biased region" description="Low complexity" evidence="11">
    <location>
        <begin position="941"/>
        <end position="964"/>
    </location>
</feature>
<dbReference type="Pfam" id="PF00857">
    <property type="entry name" value="Isochorismatase"/>
    <property type="match status" value="1"/>
</dbReference>
<evidence type="ECO:0000256" key="8">
    <source>
        <dbReference type="ARBA" id="ARBA00022840"/>
    </source>
</evidence>
<feature type="region of interest" description="Disordered" evidence="11">
    <location>
        <begin position="1187"/>
        <end position="1210"/>
    </location>
</feature>
<dbReference type="Pfam" id="PF00069">
    <property type="entry name" value="Pkinase"/>
    <property type="match status" value="2"/>
</dbReference>
<comment type="similarity">
    <text evidence="2">Belongs to the protein kinase superfamily. NEK Ser/Thr protein kinase family. NIMA subfamily.</text>
</comment>
<evidence type="ECO:0000256" key="6">
    <source>
        <dbReference type="ARBA" id="ARBA00022741"/>
    </source>
</evidence>
<feature type="region of interest" description="Disordered" evidence="11">
    <location>
        <begin position="871"/>
        <end position="985"/>
    </location>
</feature>
<dbReference type="SUPFAM" id="SSF52499">
    <property type="entry name" value="Isochorismatase-like hydrolases"/>
    <property type="match status" value="1"/>
</dbReference>